<dbReference type="Proteomes" id="UP001153737">
    <property type="component" value="Chromosome 8"/>
</dbReference>
<sequence>MSTLERKEYQETKIMRTLSPVRSTYSSNQNVSQFDNNLDHLLEDLQNSVSRPGSSLGHTTNYKDSSRSVSALDAGRTNSLSRITNLKSANPATEYSSDDAYSYKSPDGRQQISGYKKEKYIYKTSGDVVPEKTRMQSSINQLDTLLDDLQQAKKSSFTEKESYNGAGVDPELQSVYSKQNVNRELHYGDSPISHSSRNQTIERNEREGSIRRDVQYTSEGSYMDSLQRRRTTSPTPKTATLTKRNVREYPAEVLETTPGTIDPEVLAHLDPNLRPPGNTKVTTTIKTYTYEIPGSPTGGEFSPSSANVPGVEEKYVYSPNRSGSMPSQSFVYSSRAEDKENLVYQQEGYQKPYQKPSPPGGVVVKETVTTRNYQPGYRADNNPPTTNQTYFYNESSTTKNVLQNGHPQPPPMPRQDTYIVKDSTTTTTNINKTDHHRNYPPSDDYPPHKAGYSPNNDPGWKKTYVIKETHNTINKTEPPFSERGYPVYNPPDNNRGNPPHTTYVIKESHNTTTNHQRAVSPPPPSQQNGSHPHQPGKTMVYRHESHTTNNYEPPRQTGNRPRTPDEVETFDPRGRHPPAHGYEPNEPINIHYSYKSTNTTQNRFGGAYPPNEENQPLLPGKFPNSEITDGPPKKLDELMATIGHEPPNSPLNAGFTAHEQDLAHQKKIDTLKKQSSEADDAQRKEQIAKTKNVSGPAVYYPPGEMFVKKEEGEAAWRAQGGYAKASGKYQYEAESKSKMKSSSGATVVPVCLPLCCGLPCVLL</sequence>
<evidence type="ECO:0000256" key="1">
    <source>
        <dbReference type="SAM" id="MobiDB-lite"/>
    </source>
</evidence>
<reference evidence="2" key="1">
    <citation type="submission" date="2022-01" db="EMBL/GenBank/DDBJ databases">
        <authorList>
            <person name="King R."/>
        </authorList>
    </citation>
    <scope>NUCLEOTIDE SEQUENCE</scope>
</reference>
<gene>
    <name evidence="2" type="ORF">PHAECO_LOCUS11528</name>
</gene>
<evidence type="ECO:0000313" key="2">
    <source>
        <dbReference type="EMBL" id="CAH1178990.1"/>
    </source>
</evidence>
<feature type="region of interest" description="Disordered" evidence="1">
    <location>
        <begin position="471"/>
        <end position="590"/>
    </location>
</feature>
<feature type="compositionally biased region" description="Polar residues" evidence="1">
    <location>
        <begin position="49"/>
        <end position="69"/>
    </location>
</feature>
<accession>A0A9P0GXE2</accession>
<feature type="region of interest" description="Disordered" evidence="1">
    <location>
        <begin position="91"/>
        <end position="110"/>
    </location>
</feature>
<reference evidence="2" key="2">
    <citation type="submission" date="2022-10" db="EMBL/GenBank/DDBJ databases">
        <authorList>
            <consortium name="ENA_rothamsted_submissions"/>
            <consortium name="culmorum"/>
            <person name="King R."/>
        </authorList>
    </citation>
    <scope>NUCLEOTIDE SEQUENCE</scope>
</reference>
<proteinExistence type="predicted"/>
<evidence type="ECO:0000313" key="3">
    <source>
        <dbReference type="Proteomes" id="UP001153737"/>
    </source>
</evidence>
<organism evidence="2 3">
    <name type="scientific">Phaedon cochleariae</name>
    <name type="common">Mustard beetle</name>
    <dbReference type="NCBI Taxonomy" id="80249"/>
    <lineage>
        <taxon>Eukaryota</taxon>
        <taxon>Metazoa</taxon>
        <taxon>Ecdysozoa</taxon>
        <taxon>Arthropoda</taxon>
        <taxon>Hexapoda</taxon>
        <taxon>Insecta</taxon>
        <taxon>Pterygota</taxon>
        <taxon>Neoptera</taxon>
        <taxon>Endopterygota</taxon>
        <taxon>Coleoptera</taxon>
        <taxon>Polyphaga</taxon>
        <taxon>Cucujiformia</taxon>
        <taxon>Chrysomeloidea</taxon>
        <taxon>Chrysomelidae</taxon>
        <taxon>Chrysomelinae</taxon>
        <taxon>Chrysomelini</taxon>
        <taxon>Phaedon</taxon>
    </lineage>
</organism>
<dbReference type="AlphaFoldDB" id="A0A9P0GXE2"/>
<dbReference type="PANTHER" id="PTHR41156:SF1">
    <property type="entry name" value="ZASP-LIKE MOTIF DOMAIN-CONTAINING PROTEIN"/>
    <property type="match status" value="1"/>
</dbReference>
<feature type="region of interest" description="Disordered" evidence="1">
    <location>
        <begin position="49"/>
        <end position="74"/>
    </location>
</feature>
<feature type="region of interest" description="Disordered" evidence="1">
    <location>
        <begin position="425"/>
        <end position="457"/>
    </location>
</feature>
<keyword evidence="3" id="KW-1185">Reference proteome</keyword>
<dbReference type="OrthoDB" id="6372047at2759"/>
<feature type="compositionally biased region" description="Polar residues" evidence="1">
    <location>
        <begin position="547"/>
        <end position="560"/>
    </location>
</feature>
<feature type="compositionally biased region" description="Basic and acidic residues" evidence="1">
    <location>
        <begin position="200"/>
        <end position="214"/>
    </location>
</feature>
<dbReference type="PANTHER" id="PTHR41156">
    <property type="entry name" value="AGAP006184-PA"/>
    <property type="match status" value="1"/>
</dbReference>
<name>A0A9P0GXE2_PHACE</name>
<feature type="region of interest" description="Disordered" evidence="1">
    <location>
        <begin position="186"/>
        <end position="239"/>
    </location>
</feature>
<feature type="compositionally biased region" description="Polar residues" evidence="1">
    <location>
        <begin position="491"/>
        <end position="500"/>
    </location>
</feature>
<dbReference type="EMBL" id="OU896714">
    <property type="protein sequence ID" value="CAH1178990.1"/>
    <property type="molecule type" value="Genomic_DNA"/>
</dbReference>
<protein>
    <submittedName>
        <fullName evidence="2">Uncharacterized protein</fullName>
    </submittedName>
</protein>
<feature type="compositionally biased region" description="Basic and acidic residues" evidence="1">
    <location>
        <begin position="562"/>
        <end position="574"/>
    </location>
</feature>